<keyword evidence="7 14" id="KW-0418">Kinase</keyword>
<dbReference type="NCBIfam" id="NF009604">
    <property type="entry name" value="PRK13057.1"/>
    <property type="match status" value="1"/>
</dbReference>
<gene>
    <name evidence="14" type="ORF">FB381_2129</name>
</gene>
<evidence type="ECO:0000256" key="6">
    <source>
        <dbReference type="ARBA" id="ARBA00022741"/>
    </source>
</evidence>
<dbReference type="PROSITE" id="PS50146">
    <property type="entry name" value="DAGK"/>
    <property type="match status" value="1"/>
</dbReference>
<dbReference type="PANTHER" id="PTHR12358:SF106">
    <property type="entry name" value="LIPID KINASE YEGS"/>
    <property type="match status" value="1"/>
</dbReference>
<keyword evidence="3" id="KW-0444">Lipid biosynthesis</keyword>
<dbReference type="EMBL" id="VFOV01000001">
    <property type="protein sequence ID" value="TQL68240.1"/>
    <property type="molecule type" value="Genomic_DNA"/>
</dbReference>
<dbReference type="InterPro" id="IPR005218">
    <property type="entry name" value="Diacylglycerol/lipid_kinase"/>
</dbReference>
<dbReference type="SUPFAM" id="SSF111331">
    <property type="entry name" value="NAD kinase/diacylglycerol kinase-like"/>
    <property type="match status" value="1"/>
</dbReference>
<dbReference type="InterPro" id="IPR016064">
    <property type="entry name" value="NAD/diacylglycerol_kinase_sf"/>
</dbReference>
<evidence type="ECO:0000256" key="4">
    <source>
        <dbReference type="ARBA" id="ARBA00022679"/>
    </source>
</evidence>
<evidence type="ECO:0000256" key="7">
    <source>
        <dbReference type="ARBA" id="ARBA00022777"/>
    </source>
</evidence>
<dbReference type="Proteomes" id="UP000320209">
    <property type="component" value="Unassembled WGS sequence"/>
</dbReference>
<dbReference type="Pfam" id="PF19279">
    <property type="entry name" value="YegS_C"/>
    <property type="match status" value="1"/>
</dbReference>
<evidence type="ECO:0000256" key="1">
    <source>
        <dbReference type="ARBA" id="ARBA00001946"/>
    </source>
</evidence>
<evidence type="ECO:0000256" key="2">
    <source>
        <dbReference type="ARBA" id="ARBA00005983"/>
    </source>
</evidence>
<comment type="similarity">
    <text evidence="2">Belongs to the diacylglycerol/lipid kinase family.</text>
</comment>
<protein>
    <submittedName>
        <fullName evidence="14">YegS/Rv2252/BmrU family lipid kinase</fullName>
    </submittedName>
</protein>
<evidence type="ECO:0000256" key="12">
    <source>
        <dbReference type="ARBA" id="ARBA00023264"/>
    </source>
</evidence>
<evidence type="ECO:0000256" key="11">
    <source>
        <dbReference type="ARBA" id="ARBA00023209"/>
    </source>
</evidence>
<dbReference type="NCBIfam" id="TIGR00147">
    <property type="entry name" value="YegS/Rv2252/BmrU family lipid kinase"/>
    <property type="match status" value="1"/>
</dbReference>
<dbReference type="GO" id="GO:0008654">
    <property type="term" value="P:phospholipid biosynthetic process"/>
    <property type="evidence" value="ECO:0007669"/>
    <property type="project" value="UniProtKB-KW"/>
</dbReference>
<evidence type="ECO:0000256" key="10">
    <source>
        <dbReference type="ARBA" id="ARBA00023098"/>
    </source>
</evidence>
<evidence type="ECO:0000259" key="13">
    <source>
        <dbReference type="PROSITE" id="PS50146"/>
    </source>
</evidence>
<keyword evidence="10" id="KW-0443">Lipid metabolism</keyword>
<keyword evidence="4" id="KW-0808">Transferase</keyword>
<dbReference type="GO" id="GO:0046872">
    <property type="term" value="F:metal ion binding"/>
    <property type="evidence" value="ECO:0007669"/>
    <property type="project" value="UniProtKB-KW"/>
</dbReference>
<evidence type="ECO:0000256" key="3">
    <source>
        <dbReference type="ARBA" id="ARBA00022516"/>
    </source>
</evidence>
<dbReference type="GO" id="GO:0016301">
    <property type="term" value="F:kinase activity"/>
    <property type="evidence" value="ECO:0007669"/>
    <property type="project" value="UniProtKB-KW"/>
</dbReference>
<evidence type="ECO:0000256" key="9">
    <source>
        <dbReference type="ARBA" id="ARBA00022842"/>
    </source>
</evidence>
<dbReference type="InterPro" id="IPR050187">
    <property type="entry name" value="Lipid_Phosphate_FormReg"/>
</dbReference>
<dbReference type="AlphaFoldDB" id="A0A543A6U2"/>
<comment type="caution">
    <text evidence="14">The sequence shown here is derived from an EMBL/GenBank/DDBJ whole genome shotgun (WGS) entry which is preliminary data.</text>
</comment>
<dbReference type="InterPro" id="IPR017438">
    <property type="entry name" value="ATP-NAD_kinase_N"/>
</dbReference>
<comment type="cofactor">
    <cofactor evidence="1">
        <name>Mg(2+)</name>
        <dbReference type="ChEBI" id="CHEBI:18420"/>
    </cofactor>
</comment>
<dbReference type="GO" id="GO:0005886">
    <property type="term" value="C:plasma membrane"/>
    <property type="evidence" value="ECO:0007669"/>
    <property type="project" value="TreeGrafter"/>
</dbReference>
<dbReference type="GO" id="GO:0005524">
    <property type="term" value="F:ATP binding"/>
    <property type="evidence" value="ECO:0007669"/>
    <property type="project" value="UniProtKB-KW"/>
</dbReference>
<keyword evidence="5" id="KW-0479">Metal-binding</keyword>
<sequence>MEGNRPGVRFLLVEMQSLLSRESVKVTLVVNTGSRRGQDALRWSEEMLRSAGIDDIESHAVHSGDELLATLDKVSEQKPDLLFIGGGDGSVSAAAARFGGTDVVLAVLPLGTANDFARTLELDQDPRTAARQMLEGKVINVDIGKANGHTFLNVASFGLSVAVTDALDPRLKKVIGPAAYPVATLAAYRHHDPFTARLEFPEGDHDDLELDDLLQVAVGNGRHYGGGNKISPTASLDDDLLDVYAIVRGRMRDHVSIARLLKSGHFIEHDQVHHFTTRAVRITTEEPMPINLDGEIATSTPADFTFESSALHVAVPIRSRAGRLDGPPPQVP</sequence>
<dbReference type="InterPro" id="IPR045540">
    <property type="entry name" value="YegS/DAGK_C"/>
</dbReference>
<keyword evidence="11" id="KW-0594">Phospholipid biosynthesis</keyword>
<proteinExistence type="inferred from homology"/>
<reference evidence="14 15" key="1">
    <citation type="submission" date="2019-06" db="EMBL/GenBank/DDBJ databases">
        <title>Sequencing the genomes of 1000 actinobacteria strains.</title>
        <authorList>
            <person name="Klenk H.-P."/>
        </authorList>
    </citation>
    <scope>NUCLEOTIDE SEQUENCE [LARGE SCALE GENOMIC DNA]</scope>
    <source>
        <strain evidence="14 15">DSM 25218</strain>
    </source>
</reference>
<dbReference type="PANTHER" id="PTHR12358">
    <property type="entry name" value="SPHINGOSINE KINASE"/>
    <property type="match status" value="1"/>
</dbReference>
<keyword evidence="9" id="KW-0460">Magnesium</keyword>
<keyword evidence="15" id="KW-1185">Reference proteome</keyword>
<keyword evidence="12" id="KW-1208">Phospholipid metabolism</keyword>
<accession>A0A543A6U2</accession>
<organism evidence="14 15">
    <name type="scientific">Nocardioides albertanoniae</name>
    <dbReference type="NCBI Taxonomy" id="1175486"/>
    <lineage>
        <taxon>Bacteria</taxon>
        <taxon>Bacillati</taxon>
        <taxon>Actinomycetota</taxon>
        <taxon>Actinomycetes</taxon>
        <taxon>Propionibacteriales</taxon>
        <taxon>Nocardioidaceae</taxon>
        <taxon>Nocardioides</taxon>
    </lineage>
</organism>
<dbReference type="Gene3D" id="2.60.200.40">
    <property type="match status" value="1"/>
</dbReference>
<dbReference type="SMART" id="SM00046">
    <property type="entry name" value="DAGKc"/>
    <property type="match status" value="1"/>
</dbReference>
<dbReference type="Gene3D" id="3.40.50.10330">
    <property type="entry name" value="Probable inorganic polyphosphate/atp-NAD kinase, domain 1"/>
    <property type="match status" value="1"/>
</dbReference>
<feature type="domain" description="DAGKc" evidence="13">
    <location>
        <begin position="21"/>
        <end position="150"/>
    </location>
</feature>
<dbReference type="Pfam" id="PF00781">
    <property type="entry name" value="DAGK_cat"/>
    <property type="match status" value="1"/>
</dbReference>
<evidence type="ECO:0000313" key="15">
    <source>
        <dbReference type="Proteomes" id="UP000320209"/>
    </source>
</evidence>
<keyword evidence="8" id="KW-0067">ATP-binding</keyword>
<name>A0A543A6U2_9ACTN</name>
<evidence type="ECO:0000256" key="8">
    <source>
        <dbReference type="ARBA" id="ARBA00022840"/>
    </source>
</evidence>
<evidence type="ECO:0000313" key="14">
    <source>
        <dbReference type="EMBL" id="TQL68240.1"/>
    </source>
</evidence>
<dbReference type="InterPro" id="IPR001206">
    <property type="entry name" value="Diacylglycerol_kinase_cat_dom"/>
</dbReference>
<keyword evidence="6" id="KW-0547">Nucleotide-binding</keyword>
<evidence type="ECO:0000256" key="5">
    <source>
        <dbReference type="ARBA" id="ARBA00022723"/>
    </source>
</evidence>